<keyword evidence="6 7" id="KW-0238">DNA-binding</keyword>
<dbReference type="FunFam" id="3.40.50.300:FF:000984">
    <property type="entry name" value="Chromosome partition protein Smc"/>
    <property type="match status" value="1"/>
</dbReference>
<evidence type="ECO:0000256" key="6">
    <source>
        <dbReference type="ARBA" id="ARBA00023125"/>
    </source>
</evidence>
<evidence type="ECO:0000259" key="8">
    <source>
        <dbReference type="SMART" id="SM00968"/>
    </source>
</evidence>
<comment type="function">
    <text evidence="7">Required for chromosome condensation and partitioning.</text>
</comment>
<dbReference type="InterPro" id="IPR003395">
    <property type="entry name" value="RecF/RecN/SMC_N"/>
</dbReference>
<keyword evidence="2 7" id="KW-0963">Cytoplasm</keyword>
<dbReference type="Pfam" id="PF02463">
    <property type="entry name" value="SMC_N"/>
    <property type="match status" value="1"/>
</dbReference>
<dbReference type="Gene3D" id="1.20.1060.20">
    <property type="match status" value="1"/>
</dbReference>
<name>A0A1G8WB08_9STAP</name>
<evidence type="ECO:0000256" key="4">
    <source>
        <dbReference type="ARBA" id="ARBA00022840"/>
    </source>
</evidence>
<dbReference type="SUPFAM" id="SSF52540">
    <property type="entry name" value="P-loop containing nucleoside triphosphate hydrolases"/>
    <property type="match status" value="1"/>
</dbReference>
<evidence type="ECO:0000313" key="10">
    <source>
        <dbReference type="Proteomes" id="UP000242700"/>
    </source>
</evidence>
<evidence type="ECO:0000256" key="7">
    <source>
        <dbReference type="HAMAP-Rule" id="MF_01894"/>
    </source>
</evidence>
<dbReference type="EMBL" id="FNFI01000002">
    <property type="protein sequence ID" value="SDJ74760.1"/>
    <property type="molecule type" value="Genomic_DNA"/>
</dbReference>
<dbReference type="FunFam" id="3.40.50.300:FF:000901">
    <property type="entry name" value="Chromosome partition protein Smc"/>
    <property type="match status" value="1"/>
</dbReference>
<dbReference type="InterPro" id="IPR010935">
    <property type="entry name" value="SMC_hinge"/>
</dbReference>
<dbReference type="GO" id="GO:0007059">
    <property type="term" value="P:chromosome segregation"/>
    <property type="evidence" value="ECO:0007669"/>
    <property type="project" value="UniProtKB-UniRule"/>
</dbReference>
<dbReference type="Gene3D" id="1.10.287.1490">
    <property type="match status" value="1"/>
</dbReference>
<dbReference type="InterPro" id="IPR027417">
    <property type="entry name" value="P-loop_NTPase"/>
</dbReference>
<dbReference type="NCBIfam" id="TIGR02168">
    <property type="entry name" value="SMC_prok_B"/>
    <property type="match status" value="1"/>
</dbReference>
<comment type="subunit">
    <text evidence="7">Homodimer.</text>
</comment>
<dbReference type="PIRSF" id="PIRSF005719">
    <property type="entry name" value="SMC"/>
    <property type="match status" value="1"/>
</dbReference>
<protein>
    <recommendedName>
        <fullName evidence="7">Chromosome partition protein Smc</fullName>
    </recommendedName>
</protein>
<dbReference type="InterPro" id="IPR024704">
    <property type="entry name" value="SMC"/>
</dbReference>
<comment type="similarity">
    <text evidence="7">Belongs to the SMC family.</text>
</comment>
<dbReference type="GO" id="GO:0003677">
    <property type="term" value="F:DNA binding"/>
    <property type="evidence" value="ECO:0007669"/>
    <property type="project" value="UniProtKB-UniRule"/>
</dbReference>
<dbReference type="STRING" id="586411.SAMN05216187_102166"/>
<keyword evidence="5 7" id="KW-0175">Coiled coil</keyword>
<evidence type="ECO:0000256" key="3">
    <source>
        <dbReference type="ARBA" id="ARBA00022741"/>
    </source>
</evidence>
<dbReference type="GO" id="GO:0030261">
    <property type="term" value="P:chromosome condensation"/>
    <property type="evidence" value="ECO:0007669"/>
    <property type="project" value="InterPro"/>
</dbReference>
<dbReference type="PANTHER" id="PTHR43977">
    <property type="entry name" value="STRUCTURAL MAINTENANCE OF CHROMOSOMES PROTEIN 3"/>
    <property type="match status" value="1"/>
</dbReference>
<feature type="coiled-coil region" evidence="7">
    <location>
        <begin position="238"/>
        <end position="482"/>
    </location>
</feature>
<accession>A0A1G8WB08</accession>
<evidence type="ECO:0000313" key="9">
    <source>
        <dbReference type="EMBL" id="SDJ74760.1"/>
    </source>
</evidence>
<organism evidence="9 10">
    <name type="scientific">Jeotgalicoccus aerolatus</name>
    <dbReference type="NCBI Taxonomy" id="709510"/>
    <lineage>
        <taxon>Bacteria</taxon>
        <taxon>Bacillati</taxon>
        <taxon>Bacillota</taxon>
        <taxon>Bacilli</taxon>
        <taxon>Bacillales</taxon>
        <taxon>Staphylococcaceae</taxon>
        <taxon>Jeotgalicoccus</taxon>
    </lineage>
</organism>
<dbReference type="HAMAP" id="MF_01894">
    <property type="entry name" value="Smc_prok"/>
    <property type="match status" value="1"/>
</dbReference>
<keyword evidence="4 7" id="KW-0067">ATP-binding</keyword>
<dbReference type="OrthoDB" id="9808768at2"/>
<dbReference type="RefSeq" id="WP_092595345.1">
    <property type="nucleotide sequence ID" value="NZ_FNFI01000002.1"/>
</dbReference>
<feature type="binding site" evidence="7">
    <location>
        <begin position="33"/>
        <end position="40"/>
    </location>
    <ligand>
        <name>ATP</name>
        <dbReference type="ChEBI" id="CHEBI:30616"/>
    </ligand>
</feature>
<feature type="coiled-coil region" evidence="7">
    <location>
        <begin position="671"/>
        <end position="761"/>
    </location>
</feature>
<dbReference type="GO" id="GO:0016887">
    <property type="term" value="F:ATP hydrolysis activity"/>
    <property type="evidence" value="ECO:0007669"/>
    <property type="project" value="InterPro"/>
</dbReference>
<gene>
    <name evidence="7" type="primary">smc</name>
    <name evidence="9" type="ORF">SAMN05216187_102166</name>
</gene>
<feature type="coiled-coil region" evidence="7">
    <location>
        <begin position="167"/>
        <end position="208"/>
    </location>
</feature>
<sequence length="1184" mass="134365">MVFLRQIDAHGFKSFADKVNIKFDSGVTAVVGPNGSGKSNITDAIRWVLGEQSARMMRGSKMEDVIFDGTVNRSPMNYASVSLILDNDDKTLGDDKEVVISRKLYRNGDSEYFINSQKSKLKDITELFLDSGLGKNAYNIISQGQVDEILKAKPVERRKIIEEAAGVMKYKNRKQESEKRLDETKQNLARVHDIIEEISSRVTRLERESAIAEEYLALKEEMTQSDIEVNVFDTMNLLNELEEIAGRIKKEEAGLESARETLKEVVSALEGLEQERESLQQQERTLNQTLLETTRELEKIEGRIALYAERETNKETLKQDLENRLKNYEEELNTLTASLKQEEQKKKDMTDKSVQLAKSVKDKKRELNVVQSTDDSNIEKLKDEYYELMVKKTTLENDKRRNRDEQTKLADSIQYKTERLTAVNEEIKTLETNFSEKSQALNETAEKLTSARNDYKDVRNKLNELNSQYDKAKSDYSRAENFIQNQQSKLDMLKNMEENYQGYYPGVRAVLKNRDSIPGVIGAVGELISAPAEYMTALDTALGQASQNIVMDVEHNARTAISYLKQKKLGFATFLPLDTIRERHLSVDVEKSLQASNIDYQILSEVADIKREYHKILLHLVNTTVVVENMSDASALARATGQRVRIITLDGETIMPGGAMSGGSRNRKGSIMEAKKEIADITEKIKDYSTQTSSLKEAVDNASEEIADATVQLKQLEEAGTSFGASHDALQQEVTQLEFTLAKERETAAELKREVEGMSTNKDAGDFDAEIEQYTQQMTDINTRLDMMSQSQSEKDAQFEQLQSELQQLNNDKITLEGEMRFTDAAIERINENISSVQYNIENTKSEADMVNDDLSTMNISELKENKTELSKSLEQINSNLLEITEKLTAIKEDYKKKTEKENELRKQADASQQQLRIDSAAEEGIDTQIENKMAYLSETYKMTYELAREGFSEFSNIESKRQKISLNKKSIEELGPVNIGAIEEFQMVNERYTFLKEQEEDLIGARQTLLDVIGEMDEAVSERFKETFYQVNHYFQEVFTDMFGGGRAELRLLEEGNYLDSGIEIFAEPPGKKLSSLSLLSGGERALTAISLLFSVLRVKVSPFIILDEVEAALDEANVTRYAKYLKKLSHDTQFIVITHRKGTMEESDRLFGVTMQEKGVTKLISVDLKNYEEPAPAGEEGI</sequence>
<evidence type="ECO:0000256" key="5">
    <source>
        <dbReference type="ARBA" id="ARBA00023054"/>
    </source>
</evidence>
<reference evidence="10" key="1">
    <citation type="submission" date="2016-10" db="EMBL/GenBank/DDBJ databases">
        <authorList>
            <person name="Varghese N."/>
            <person name="Submissions S."/>
        </authorList>
    </citation>
    <scope>NUCLEOTIDE SEQUENCE [LARGE SCALE GENOMIC DNA]</scope>
    <source>
        <strain evidence="10">CGMCC 1.8911</strain>
    </source>
</reference>
<dbReference type="Gene3D" id="3.40.50.300">
    <property type="entry name" value="P-loop containing nucleotide triphosphate hydrolases"/>
    <property type="match status" value="2"/>
</dbReference>
<dbReference type="InterPro" id="IPR036277">
    <property type="entry name" value="SMC_hinge_sf"/>
</dbReference>
<dbReference type="SUPFAM" id="SSF75553">
    <property type="entry name" value="Smc hinge domain"/>
    <property type="match status" value="1"/>
</dbReference>
<comment type="subcellular location">
    <subcellularLocation>
        <location evidence="1 7">Cytoplasm</location>
    </subcellularLocation>
</comment>
<dbReference type="GO" id="GO:0007062">
    <property type="term" value="P:sister chromatid cohesion"/>
    <property type="evidence" value="ECO:0007669"/>
    <property type="project" value="InterPro"/>
</dbReference>
<dbReference type="InterPro" id="IPR011890">
    <property type="entry name" value="SMC_prok"/>
</dbReference>
<dbReference type="GO" id="GO:0005737">
    <property type="term" value="C:cytoplasm"/>
    <property type="evidence" value="ECO:0007669"/>
    <property type="project" value="UniProtKB-SubCell"/>
</dbReference>
<dbReference type="GO" id="GO:0006260">
    <property type="term" value="P:DNA replication"/>
    <property type="evidence" value="ECO:0007669"/>
    <property type="project" value="UniProtKB-UniRule"/>
</dbReference>
<proteinExistence type="inferred from homology"/>
<dbReference type="AlphaFoldDB" id="A0A1G8WB08"/>
<evidence type="ECO:0000256" key="1">
    <source>
        <dbReference type="ARBA" id="ARBA00004496"/>
    </source>
</evidence>
<dbReference type="GO" id="GO:0005524">
    <property type="term" value="F:ATP binding"/>
    <property type="evidence" value="ECO:0007669"/>
    <property type="project" value="UniProtKB-UniRule"/>
</dbReference>
<comment type="domain">
    <text evidence="7">Contains large globular domains required for ATP hydrolysis at each terminus and a third globular domain forming a flexible hinge near the middle of the molecule. These domains are separated by coiled-coil structures.</text>
</comment>
<feature type="domain" description="SMC hinge" evidence="8">
    <location>
        <begin position="518"/>
        <end position="637"/>
    </location>
</feature>
<dbReference type="SMART" id="SM00968">
    <property type="entry name" value="SMC_hinge"/>
    <property type="match status" value="1"/>
</dbReference>
<keyword evidence="3 7" id="KW-0547">Nucleotide-binding</keyword>
<feature type="coiled-coil region" evidence="7">
    <location>
        <begin position="792"/>
        <end position="915"/>
    </location>
</feature>
<dbReference type="Gene3D" id="3.30.70.1620">
    <property type="match status" value="1"/>
</dbReference>
<dbReference type="Proteomes" id="UP000242700">
    <property type="component" value="Unassembled WGS sequence"/>
</dbReference>
<evidence type="ECO:0000256" key="2">
    <source>
        <dbReference type="ARBA" id="ARBA00022490"/>
    </source>
</evidence>
<dbReference type="GO" id="GO:0005694">
    <property type="term" value="C:chromosome"/>
    <property type="evidence" value="ECO:0007669"/>
    <property type="project" value="InterPro"/>
</dbReference>
<dbReference type="Pfam" id="PF06470">
    <property type="entry name" value="SMC_hinge"/>
    <property type="match status" value="1"/>
</dbReference>